<accession>A0ABV9T2E3</accession>
<reference evidence="2" key="1">
    <citation type="journal article" date="2019" name="Int. J. Syst. Evol. Microbiol.">
        <title>The Global Catalogue of Microorganisms (GCM) 10K type strain sequencing project: providing services to taxonomists for standard genome sequencing and annotation.</title>
        <authorList>
            <consortium name="The Broad Institute Genomics Platform"/>
            <consortium name="The Broad Institute Genome Sequencing Center for Infectious Disease"/>
            <person name="Wu L."/>
            <person name="Ma J."/>
        </authorList>
    </citation>
    <scope>NUCLEOTIDE SEQUENCE [LARGE SCALE GENOMIC DNA]</scope>
    <source>
        <strain evidence="2">CGMCC 4.7466</strain>
    </source>
</reference>
<evidence type="ECO:0000313" key="1">
    <source>
        <dbReference type="EMBL" id="MFC4872902.1"/>
    </source>
</evidence>
<organism evidence="1 2">
    <name type="scientific">Negadavirga shengliensis</name>
    <dbReference type="NCBI Taxonomy" id="1389218"/>
    <lineage>
        <taxon>Bacteria</taxon>
        <taxon>Pseudomonadati</taxon>
        <taxon>Bacteroidota</taxon>
        <taxon>Cytophagia</taxon>
        <taxon>Cytophagales</taxon>
        <taxon>Cyclobacteriaceae</taxon>
        <taxon>Negadavirga</taxon>
    </lineage>
</organism>
<evidence type="ECO:0000313" key="2">
    <source>
        <dbReference type="Proteomes" id="UP001595818"/>
    </source>
</evidence>
<sequence>MEITSSLQVNPLEDDCKLVMGEQSLSLIQDLDFLAEWDNNDTVRISSEMRGKN</sequence>
<comment type="caution">
    <text evidence="1">The sequence shown here is derived from an EMBL/GenBank/DDBJ whole genome shotgun (WGS) entry which is preliminary data.</text>
</comment>
<proteinExistence type="predicted"/>
<dbReference type="RefSeq" id="WP_377065480.1">
    <property type="nucleotide sequence ID" value="NZ_JBHSJJ010000007.1"/>
</dbReference>
<dbReference type="Proteomes" id="UP001595818">
    <property type="component" value="Unassembled WGS sequence"/>
</dbReference>
<protein>
    <submittedName>
        <fullName evidence="1">Uncharacterized protein</fullName>
    </submittedName>
</protein>
<name>A0ABV9T2E3_9BACT</name>
<gene>
    <name evidence="1" type="ORF">ACFPFU_14490</name>
</gene>
<keyword evidence="2" id="KW-1185">Reference proteome</keyword>
<dbReference type="EMBL" id="JBHSJJ010000007">
    <property type="protein sequence ID" value="MFC4872902.1"/>
    <property type="molecule type" value="Genomic_DNA"/>
</dbReference>